<dbReference type="InterPro" id="IPR001708">
    <property type="entry name" value="YidC/ALB3/OXA1/COX18"/>
</dbReference>
<dbReference type="PANTHER" id="PTHR12428:SF65">
    <property type="entry name" value="CYTOCHROME C OXIDASE ASSEMBLY PROTEIN COX18, MITOCHONDRIAL"/>
    <property type="match status" value="1"/>
</dbReference>
<dbReference type="GO" id="GO:0051205">
    <property type="term" value="P:protein insertion into membrane"/>
    <property type="evidence" value="ECO:0007669"/>
    <property type="project" value="TreeGrafter"/>
</dbReference>
<evidence type="ECO:0000256" key="4">
    <source>
        <dbReference type="ARBA" id="ARBA00023136"/>
    </source>
</evidence>
<sequence length="441" mass="49750">MDLMMMLAAALPDNLIGQWLVQLDEKLPTFGVTVIVFTIILRLILSPLDIWQKISQRKQSKAMRRLQPKLAKLQKQYANQPQLLRQKQAELQKQEKLHPFASCLPLIVTMVVFFVVFAGFRDLVAYKNEDIIERVYASYTQYDEDEGSQHAMEAAGDFVISSQTDKLLSDVEEGADVPQEEIDKLVEEINAQIKGEEGYLTPGQEGVEGEYYLAYSKAFALYGEWNEKATVGEKNAYRDALPEEDRDILNKTIACFAENKNEAMVLAYEEHMEGFLWIQNIFMPDTGSNVVPSVDEFVGGRIQAQMPDAAAGVSYDELTGPAQSALNKTGTWDAGRWNGYFVLPVLSIALSFLSTWFTQKLSPAATPMGDAKQQKSQQRTMKILTYIMPLVMGIFAIMYSAAFAIYYFMSNLVSTLINVIYIIVTKIIDNKNRAKELVEIK</sequence>
<evidence type="ECO:0000256" key="2">
    <source>
        <dbReference type="ARBA" id="ARBA00022692"/>
    </source>
</evidence>
<keyword evidence="2 5" id="KW-0812">Transmembrane</keyword>
<name>A0A9D1SK75_9FIRM</name>
<reference evidence="8" key="2">
    <citation type="journal article" date="2021" name="PeerJ">
        <title>Extensive microbial diversity within the chicken gut microbiome revealed by metagenomics and culture.</title>
        <authorList>
            <person name="Gilroy R."/>
            <person name="Ravi A."/>
            <person name="Getino M."/>
            <person name="Pursley I."/>
            <person name="Horton D.L."/>
            <person name="Alikhan N.F."/>
            <person name="Baker D."/>
            <person name="Gharbi K."/>
            <person name="Hall N."/>
            <person name="Watson M."/>
            <person name="Adriaenssens E.M."/>
            <person name="Foster-Nyarko E."/>
            <person name="Jarju S."/>
            <person name="Secka A."/>
            <person name="Antonio M."/>
            <person name="Oren A."/>
            <person name="Chaudhuri R.R."/>
            <person name="La Ragione R."/>
            <person name="Hildebrand F."/>
            <person name="Pallen M.J."/>
        </authorList>
    </citation>
    <scope>NUCLEOTIDE SEQUENCE</scope>
    <source>
        <strain evidence="8">9366</strain>
    </source>
</reference>
<reference evidence="8" key="1">
    <citation type="submission" date="2020-10" db="EMBL/GenBank/DDBJ databases">
        <authorList>
            <person name="Gilroy R."/>
        </authorList>
    </citation>
    <scope>NUCLEOTIDE SEQUENCE</scope>
    <source>
        <strain evidence="8">9366</strain>
    </source>
</reference>
<keyword evidence="3 6" id="KW-1133">Transmembrane helix</keyword>
<feature type="transmembrane region" description="Helical" evidence="6">
    <location>
        <begin position="27"/>
        <end position="51"/>
    </location>
</feature>
<accession>A0A9D1SK75</accession>
<evidence type="ECO:0000256" key="1">
    <source>
        <dbReference type="ARBA" id="ARBA00004141"/>
    </source>
</evidence>
<dbReference type="Proteomes" id="UP000824145">
    <property type="component" value="Unassembled WGS sequence"/>
</dbReference>
<feature type="transmembrane region" description="Helical" evidence="6">
    <location>
        <begin position="337"/>
        <end position="358"/>
    </location>
</feature>
<dbReference type="GO" id="GO:0005886">
    <property type="term" value="C:plasma membrane"/>
    <property type="evidence" value="ECO:0007669"/>
    <property type="project" value="TreeGrafter"/>
</dbReference>
<keyword evidence="4 6" id="KW-0472">Membrane</keyword>
<dbReference type="Pfam" id="PF02096">
    <property type="entry name" value="60KD_IMP"/>
    <property type="match status" value="1"/>
</dbReference>
<evidence type="ECO:0000256" key="6">
    <source>
        <dbReference type="SAM" id="Phobius"/>
    </source>
</evidence>
<feature type="transmembrane region" description="Helical" evidence="6">
    <location>
        <begin position="379"/>
        <end position="399"/>
    </location>
</feature>
<feature type="transmembrane region" description="Helical" evidence="6">
    <location>
        <begin position="97"/>
        <end position="120"/>
    </location>
</feature>
<dbReference type="GO" id="GO:0032977">
    <property type="term" value="F:membrane insertase activity"/>
    <property type="evidence" value="ECO:0007669"/>
    <property type="project" value="InterPro"/>
</dbReference>
<evidence type="ECO:0000256" key="5">
    <source>
        <dbReference type="RuleBase" id="RU003945"/>
    </source>
</evidence>
<organism evidence="8 9">
    <name type="scientific">Candidatus Caccalectryoclostridium excrementigallinarum</name>
    <dbReference type="NCBI Taxonomy" id="2840710"/>
    <lineage>
        <taxon>Bacteria</taxon>
        <taxon>Bacillati</taxon>
        <taxon>Bacillota</taxon>
        <taxon>Clostridia</taxon>
        <taxon>Christensenellales</taxon>
        <taxon>Christensenellaceae</taxon>
        <taxon>Christensenellaceae incertae sedis</taxon>
        <taxon>Candidatus Caccalectryoclostridium</taxon>
    </lineage>
</organism>
<dbReference type="EMBL" id="DVNJ01000015">
    <property type="protein sequence ID" value="HIU62678.1"/>
    <property type="molecule type" value="Genomic_DNA"/>
</dbReference>
<evidence type="ECO:0000313" key="9">
    <source>
        <dbReference type="Proteomes" id="UP000824145"/>
    </source>
</evidence>
<protein>
    <submittedName>
        <fullName evidence="8">YidC/Oxa1 family membrane protein insertase</fullName>
    </submittedName>
</protein>
<feature type="domain" description="Membrane insertase YidC/Oxa/ALB C-terminal" evidence="7">
    <location>
        <begin position="30"/>
        <end position="122"/>
    </location>
</feature>
<comment type="subcellular location">
    <subcellularLocation>
        <location evidence="1 5">Membrane</location>
        <topology evidence="1 5">Multi-pass membrane protein</topology>
    </subcellularLocation>
</comment>
<gene>
    <name evidence="8" type="ORF">IAB07_02780</name>
</gene>
<comment type="caution">
    <text evidence="8">The sequence shown here is derived from an EMBL/GenBank/DDBJ whole genome shotgun (WGS) entry which is preliminary data.</text>
</comment>
<feature type="transmembrane region" description="Helical" evidence="6">
    <location>
        <begin position="405"/>
        <end position="424"/>
    </location>
</feature>
<dbReference type="InterPro" id="IPR028055">
    <property type="entry name" value="YidC/Oxa/ALB_C"/>
</dbReference>
<dbReference type="AlphaFoldDB" id="A0A9D1SK75"/>
<evidence type="ECO:0000259" key="7">
    <source>
        <dbReference type="Pfam" id="PF02096"/>
    </source>
</evidence>
<proteinExistence type="inferred from homology"/>
<comment type="similarity">
    <text evidence="5">Belongs to the OXA1/ALB3/YidC family.</text>
</comment>
<dbReference type="PANTHER" id="PTHR12428">
    <property type="entry name" value="OXA1"/>
    <property type="match status" value="1"/>
</dbReference>
<evidence type="ECO:0000256" key="3">
    <source>
        <dbReference type="ARBA" id="ARBA00022989"/>
    </source>
</evidence>
<evidence type="ECO:0000313" key="8">
    <source>
        <dbReference type="EMBL" id="HIU62678.1"/>
    </source>
</evidence>